<reference evidence="1" key="1">
    <citation type="submission" date="2016-01" db="EMBL/GenBank/DDBJ databases">
        <authorList>
            <person name="Peeters C."/>
        </authorList>
    </citation>
    <scope>NUCLEOTIDE SEQUENCE</scope>
    <source>
        <strain evidence="1">LMG 29322</strain>
    </source>
</reference>
<gene>
    <name evidence="1" type="ORF">AWB79_05119</name>
</gene>
<organism evidence="1 2">
    <name type="scientific">Caballeronia hypogeia</name>
    <dbReference type="NCBI Taxonomy" id="1777140"/>
    <lineage>
        <taxon>Bacteria</taxon>
        <taxon>Pseudomonadati</taxon>
        <taxon>Pseudomonadota</taxon>
        <taxon>Betaproteobacteria</taxon>
        <taxon>Burkholderiales</taxon>
        <taxon>Burkholderiaceae</taxon>
        <taxon>Caballeronia</taxon>
    </lineage>
</organism>
<dbReference type="Proteomes" id="UP000054851">
    <property type="component" value="Unassembled WGS sequence"/>
</dbReference>
<evidence type="ECO:0000313" key="2">
    <source>
        <dbReference type="Proteomes" id="UP000054851"/>
    </source>
</evidence>
<name>A0A158CC89_9BURK</name>
<dbReference type="EMBL" id="FCOA02000020">
    <property type="protein sequence ID" value="SAK79914.1"/>
    <property type="molecule type" value="Genomic_DNA"/>
</dbReference>
<accession>A0A158CC89</accession>
<dbReference type="AlphaFoldDB" id="A0A158CC89"/>
<keyword evidence="2" id="KW-1185">Reference proteome</keyword>
<dbReference type="STRING" id="1777140.AWB79_05119"/>
<proteinExistence type="predicted"/>
<sequence length="68" mass="7518">MVDRLPHKTFSMPFLQLGLKIVEINNCIDACGTNVAPMDDAVHVRTIRVGDGPLTCSRIVRLPVDTQQ</sequence>
<comment type="caution">
    <text evidence="1">The sequence shown here is derived from an EMBL/GenBank/DDBJ whole genome shotgun (WGS) entry which is preliminary data.</text>
</comment>
<protein>
    <submittedName>
        <fullName evidence="1">Uncharacterized protein</fullName>
    </submittedName>
</protein>
<evidence type="ECO:0000313" key="1">
    <source>
        <dbReference type="EMBL" id="SAK79914.1"/>
    </source>
</evidence>